<dbReference type="SUPFAM" id="SSF160191">
    <property type="entry name" value="YcgL-like"/>
    <property type="match status" value="1"/>
</dbReference>
<dbReference type="Pfam" id="PF05166">
    <property type="entry name" value="YcgL"/>
    <property type="match status" value="1"/>
</dbReference>
<name>A0ABQ3E7R7_9GAMM</name>
<evidence type="ECO:0000259" key="2">
    <source>
        <dbReference type="PROSITE" id="PS51648"/>
    </source>
</evidence>
<dbReference type="PROSITE" id="PS51648">
    <property type="entry name" value="YCGL"/>
    <property type="match status" value="1"/>
</dbReference>
<sequence length="107" mass="12251">MNMAGRLLCEVVKSARHDEMYLYLDKARGMAPVPEILRERFGRPLPVMTLLLRPERPLARVDVAKVIATIREQGFYLQMPPAKEPYLLDLFTKRDDPPELGGGREES</sequence>
<dbReference type="InterPro" id="IPR038068">
    <property type="entry name" value="YcgL-like_sf"/>
</dbReference>
<dbReference type="PANTHER" id="PTHR38109">
    <property type="entry name" value="PROTEIN YCGL"/>
    <property type="match status" value="1"/>
</dbReference>
<comment type="caution">
    <text evidence="3">The sequence shown here is derived from an EMBL/GenBank/DDBJ whole genome shotgun (WGS) entry which is preliminary data.</text>
</comment>
<dbReference type="HAMAP" id="MF_01866">
    <property type="entry name" value="UPF0745"/>
    <property type="match status" value="1"/>
</dbReference>
<reference evidence="4" key="1">
    <citation type="journal article" date="2019" name="Int. J. Syst. Evol. Microbiol.">
        <title>The Global Catalogue of Microorganisms (GCM) 10K type strain sequencing project: providing services to taxonomists for standard genome sequencing and annotation.</title>
        <authorList>
            <consortium name="The Broad Institute Genomics Platform"/>
            <consortium name="The Broad Institute Genome Sequencing Center for Infectious Disease"/>
            <person name="Wu L."/>
            <person name="Ma J."/>
        </authorList>
    </citation>
    <scope>NUCLEOTIDE SEQUENCE [LARGE SCALE GENOMIC DNA]</scope>
    <source>
        <strain evidence="4">KCTC 32998</strain>
    </source>
</reference>
<protein>
    <recommendedName>
        <fullName evidence="1">YcgL domain-containing protein GCM10009038_30000</fullName>
    </recommendedName>
</protein>
<gene>
    <name evidence="3" type="ORF">GCM10009038_30000</name>
</gene>
<accession>A0ABQ3E7R7</accession>
<keyword evidence="4" id="KW-1185">Reference proteome</keyword>
<evidence type="ECO:0000313" key="3">
    <source>
        <dbReference type="EMBL" id="GHB29394.1"/>
    </source>
</evidence>
<dbReference type="Proteomes" id="UP000646745">
    <property type="component" value="Unassembled WGS sequence"/>
</dbReference>
<dbReference type="PANTHER" id="PTHR38109:SF1">
    <property type="entry name" value="PROTEIN YCGL"/>
    <property type="match status" value="1"/>
</dbReference>
<dbReference type="InterPro" id="IPR027354">
    <property type="entry name" value="YcgL_dom"/>
</dbReference>
<dbReference type="Gene3D" id="3.10.510.20">
    <property type="entry name" value="YcgL domain"/>
    <property type="match status" value="1"/>
</dbReference>
<proteinExistence type="inferred from homology"/>
<feature type="domain" description="YcgL" evidence="2">
    <location>
        <begin position="7"/>
        <end position="91"/>
    </location>
</feature>
<dbReference type="EMBL" id="BMZI01000007">
    <property type="protein sequence ID" value="GHB29394.1"/>
    <property type="molecule type" value="Genomic_DNA"/>
</dbReference>
<organism evidence="3 4">
    <name type="scientific">Salinicola rhizosphaerae</name>
    <dbReference type="NCBI Taxonomy" id="1443141"/>
    <lineage>
        <taxon>Bacteria</taxon>
        <taxon>Pseudomonadati</taxon>
        <taxon>Pseudomonadota</taxon>
        <taxon>Gammaproteobacteria</taxon>
        <taxon>Oceanospirillales</taxon>
        <taxon>Halomonadaceae</taxon>
        <taxon>Salinicola</taxon>
    </lineage>
</organism>
<evidence type="ECO:0000313" key="4">
    <source>
        <dbReference type="Proteomes" id="UP000646745"/>
    </source>
</evidence>
<evidence type="ECO:0000256" key="1">
    <source>
        <dbReference type="HAMAP-Rule" id="MF_01866"/>
    </source>
</evidence>